<reference evidence="2 3" key="1">
    <citation type="journal article" date="2008" name="Science">
        <title>The Physcomitrella genome reveals evolutionary insights into the conquest of land by plants.</title>
        <authorList>
            <person name="Rensing S."/>
            <person name="Lang D."/>
            <person name="Zimmer A."/>
            <person name="Terry A."/>
            <person name="Salamov A."/>
            <person name="Shapiro H."/>
            <person name="Nishiyama T."/>
            <person name="Perroud P.-F."/>
            <person name="Lindquist E."/>
            <person name="Kamisugi Y."/>
            <person name="Tanahashi T."/>
            <person name="Sakakibara K."/>
            <person name="Fujita T."/>
            <person name="Oishi K."/>
            <person name="Shin-I T."/>
            <person name="Kuroki Y."/>
            <person name="Toyoda A."/>
            <person name="Suzuki Y."/>
            <person name="Hashimoto A."/>
            <person name="Yamaguchi K."/>
            <person name="Sugano A."/>
            <person name="Kohara Y."/>
            <person name="Fujiyama A."/>
            <person name="Anterola A."/>
            <person name="Aoki S."/>
            <person name="Ashton N."/>
            <person name="Barbazuk W.B."/>
            <person name="Barker E."/>
            <person name="Bennetzen J."/>
            <person name="Bezanilla M."/>
            <person name="Blankenship R."/>
            <person name="Cho S.H."/>
            <person name="Dutcher S."/>
            <person name="Estelle M."/>
            <person name="Fawcett J.A."/>
            <person name="Gundlach H."/>
            <person name="Hanada K."/>
            <person name="Heyl A."/>
            <person name="Hicks K.A."/>
            <person name="Hugh J."/>
            <person name="Lohr M."/>
            <person name="Mayer K."/>
            <person name="Melkozernov A."/>
            <person name="Murata T."/>
            <person name="Nelson D."/>
            <person name="Pils B."/>
            <person name="Prigge M."/>
            <person name="Reiss B."/>
            <person name="Renner T."/>
            <person name="Rombauts S."/>
            <person name="Rushton P."/>
            <person name="Sanderfoot A."/>
            <person name="Schween G."/>
            <person name="Shiu S.-H."/>
            <person name="Stueber K."/>
            <person name="Theodoulou F.L."/>
            <person name="Tu H."/>
            <person name="Van de Peer Y."/>
            <person name="Verrier P.J."/>
            <person name="Waters E."/>
            <person name="Wood A."/>
            <person name="Yang L."/>
            <person name="Cove D."/>
            <person name="Cuming A."/>
            <person name="Hasebe M."/>
            <person name="Lucas S."/>
            <person name="Mishler D.B."/>
            <person name="Reski R."/>
            <person name="Grigoriev I."/>
            <person name="Quatrano R.S."/>
            <person name="Boore J.L."/>
        </authorList>
    </citation>
    <scope>NUCLEOTIDE SEQUENCE [LARGE SCALE GENOMIC DNA]</scope>
    <source>
        <strain evidence="2 3">cv. Gransden 2004</strain>
    </source>
</reference>
<dbReference type="Pfam" id="PF08311">
    <property type="entry name" value="Mad3_BUB1_I"/>
    <property type="match status" value="1"/>
</dbReference>
<protein>
    <recommendedName>
        <fullName evidence="1">BUB1 N-terminal domain-containing protein</fullName>
    </recommendedName>
</protein>
<evidence type="ECO:0000313" key="3">
    <source>
        <dbReference type="Proteomes" id="UP000006727"/>
    </source>
</evidence>
<feature type="domain" description="BUB1 N-terminal" evidence="1">
    <location>
        <begin position="54"/>
        <end position="99"/>
    </location>
</feature>
<keyword evidence="3" id="KW-1185">Reference proteome</keyword>
<dbReference type="AlphaFoldDB" id="A0A7I4BBF0"/>
<proteinExistence type="predicted"/>
<name>A0A7I4BBF0_PHYPA</name>
<sequence length="101" mass="11743">MDTLDSLQFYYKCETEATRTTVLLWPLLAIVASCLSDVTLLSCLTTLLELSAARLINWVKDTYPSRGYQSELLPEVEACTRTFQDNERYKSDSRYFRVWKS</sequence>
<dbReference type="Gramene" id="Pp3c17_9090V3.2">
    <property type="protein sequence ID" value="Pp3c17_9090V3.2"/>
    <property type="gene ID" value="Pp3c17_9090"/>
</dbReference>
<organism evidence="2 3">
    <name type="scientific">Physcomitrium patens</name>
    <name type="common">Spreading-leaved earth moss</name>
    <name type="synonym">Physcomitrella patens</name>
    <dbReference type="NCBI Taxonomy" id="3218"/>
    <lineage>
        <taxon>Eukaryota</taxon>
        <taxon>Viridiplantae</taxon>
        <taxon>Streptophyta</taxon>
        <taxon>Embryophyta</taxon>
        <taxon>Bryophyta</taxon>
        <taxon>Bryophytina</taxon>
        <taxon>Bryopsida</taxon>
        <taxon>Funariidae</taxon>
        <taxon>Funariales</taxon>
        <taxon>Funariaceae</taxon>
        <taxon>Physcomitrium</taxon>
    </lineage>
</organism>
<reference evidence="2" key="3">
    <citation type="submission" date="2020-12" db="UniProtKB">
        <authorList>
            <consortium name="EnsemblPlants"/>
        </authorList>
    </citation>
    <scope>IDENTIFICATION</scope>
</reference>
<accession>A0A7I4BBF0</accession>
<reference evidence="2 3" key="2">
    <citation type="journal article" date="2018" name="Plant J.">
        <title>The Physcomitrella patens chromosome-scale assembly reveals moss genome structure and evolution.</title>
        <authorList>
            <person name="Lang D."/>
            <person name="Ullrich K.K."/>
            <person name="Murat F."/>
            <person name="Fuchs J."/>
            <person name="Jenkins J."/>
            <person name="Haas F.B."/>
            <person name="Piednoel M."/>
            <person name="Gundlach H."/>
            <person name="Van Bel M."/>
            <person name="Meyberg R."/>
            <person name="Vives C."/>
            <person name="Morata J."/>
            <person name="Symeonidi A."/>
            <person name="Hiss M."/>
            <person name="Muchero W."/>
            <person name="Kamisugi Y."/>
            <person name="Saleh O."/>
            <person name="Blanc G."/>
            <person name="Decker E.L."/>
            <person name="van Gessel N."/>
            <person name="Grimwood J."/>
            <person name="Hayes R.D."/>
            <person name="Graham S.W."/>
            <person name="Gunter L.E."/>
            <person name="McDaniel S.F."/>
            <person name="Hoernstein S.N.W."/>
            <person name="Larsson A."/>
            <person name="Li F.W."/>
            <person name="Perroud P.F."/>
            <person name="Phillips J."/>
            <person name="Ranjan P."/>
            <person name="Rokshar D.S."/>
            <person name="Rothfels C.J."/>
            <person name="Schneider L."/>
            <person name="Shu S."/>
            <person name="Stevenson D.W."/>
            <person name="Thummler F."/>
            <person name="Tillich M."/>
            <person name="Villarreal Aguilar J.C."/>
            <person name="Widiez T."/>
            <person name="Wong G.K."/>
            <person name="Wymore A."/>
            <person name="Zhang Y."/>
            <person name="Zimmer A.D."/>
            <person name="Quatrano R.S."/>
            <person name="Mayer K.F.X."/>
            <person name="Goodstein D."/>
            <person name="Casacuberta J.M."/>
            <person name="Vandepoele K."/>
            <person name="Reski R."/>
            <person name="Cuming A.C."/>
            <person name="Tuskan G.A."/>
            <person name="Maumus F."/>
            <person name="Salse J."/>
            <person name="Schmutz J."/>
            <person name="Rensing S.A."/>
        </authorList>
    </citation>
    <scope>NUCLEOTIDE SEQUENCE [LARGE SCALE GENOMIC DNA]</scope>
    <source>
        <strain evidence="2 3">cv. Gransden 2004</strain>
    </source>
</reference>
<dbReference type="PANTHER" id="PTHR14030">
    <property type="entry name" value="MITOTIC CHECKPOINT SERINE/THREONINE-PROTEIN KINASE BUB1"/>
    <property type="match status" value="1"/>
</dbReference>
<dbReference type="Proteomes" id="UP000006727">
    <property type="component" value="Chromosome 17"/>
</dbReference>
<dbReference type="InterPro" id="IPR015661">
    <property type="entry name" value="Bub1/Mad3"/>
</dbReference>
<dbReference type="GO" id="GO:0032991">
    <property type="term" value="C:protein-containing complex"/>
    <property type="evidence" value="ECO:0007669"/>
    <property type="project" value="UniProtKB-ARBA"/>
</dbReference>
<dbReference type="EnsemblPlants" id="Pp3c17_9090V3.2">
    <property type="protein sequence ID" value="Pp3c17_9090V3.2"/>
    <property type="gene ID" value="Pp3c17_9090"/>
</dbReference>
<dbReference type="PANTHER" id="PTHR14030:SF4">
    <property type="entry name" value="BUB1 KINASE, ISOFORM A-RELATED"/>
    <property type="match status" value="1"/>
</dbReference>
<dbReference type="EMBL" id="ABEU02000017">
    <property type="status" value="NOT_ANNOTATED_CDS"/>
    <property type="molecule type" value="Genomic_DNA"/>
</dbReference>
<dbReference type="GO" id="GO:0007094">
    <property type="term" value="P:mitotic spindle assembly checkpoint signaling"/>
    <property type="evidence" value="ECO:0007669"/>
    <property type="project" value="InterPro"/>
</dbReference>
<evidence type="ECO:0000259" key="1">
    <source>
        <dbReference type="Pfam" id="PF08311"/>
    </source>
</evidence>
<dbReference type="Gene3D" id="1.25.40.430">
    <property type="match status" value="1"/>
</dbReference>
<evidence type="ECO:0000313" key="2">
    <source>
        <dbReference type="EnsemblPlants" id="Pp3c17_9090V3.2"/>
    </source>
</evidence>
<dbReference type="InterPro" id="IPR013212">
    <property type="entry name" value="Mad3/Bub1_I"/>
</dbReference>
<dbReference type="InParanoid" id="A0A7I4BBF0"/>